<organism evidence="1 2">
    <name type="scientific">Paraburkholderia phenoliruptrix</name>
    <dbReference type="NCBI Taxonomy" id="252970"/>
    <lineage>
        <taxon>Bacteria</taxon>
        <taxon>Pseudomonadati</taxon>
        <taxon>Pseudomonadota</taxon>
        <taxon>Betaproteobacteria</taxon>
        <taxon>Burkholderiales</taxon>
        <taxon>Burkholderiaceae</taxon>
        <taxon>Paraburkholderia</taxon>
    </lineage>
</organism>
<protein>
    <submittedName>
        <fullName evidence="1">Uncharacterized protein</fullName>
    </submittedName>
</protein>
<evidence type="ECO:0000313" key="1">
    <source>
        <dbReference type="EMBL" id="CAB4051983.1"/>
    </source>
</evidence>
<accession>A0A6J5KCK7</accession>
<reference evidence="1 2" key="1">
    <citation type="submission" date="2020-04" db="EMBL/GenBank/DDBJ databases">
        <authorList>
            <person name="De Canck E."/>
        </authorList>
    </citation>
    <scope>NUCLEOTIDE SEQUENCE [LARGE SCALE GENOMIC DNA]</scope>
    <source>
        <strain evidence="1 2">LMG 9964</strain>
    </source>
</reference>
<dbReference type="AlphaFoldDB" id="A0A6J5KCK7"/>
<dbReference type="EMBL" id="CADILN010000011">
    <property type="protein sequence ID" value="CAB4051983.1"/>
    <property type="molecule type" value="Genomic_DNA"/>
</dbReference>
<evidence type="ECO:0000313" key="2">
    <source>
        <dbReference type="Proteomes" id="UP000494102"/>
    </source>
</evidence>
<gene>
    <name evidence="1" type="ORF">LMG9964_05667</name>
</gene>
<name>A0A6J5KCK7_9BURK</name>
<sequence length="67" mass="7401">MPIRPKSGANPVYVRVRLVTQGSQHIAQRSCAATHGTVRNRLEAARAAFPETIWMLKEVLETARNGS</sequence>
<proteinExistence type="predicted"/>
<dbReference type="Proteomes" id="UP000494102">
    <property type="component" value="Unassembled WGS sequence"/>
</dbReference>